<protein>
    <submittedName>
        <fullName evidence="1 2">Uncharacterized protein</fullName>
    </submittedName>
</protein>
<gene>
    <name evidence="1" type="ORF">PHYPA_030303</name>
</gene>
<reference evidence="1 3" key="2">
    <citation type="journal article" date="2018" name="Plant J.">
        <title>The Physcomitrella patens chromosome-scale assembly reveals moss genome structure and evolution.</title>
        <authorList>
            <person name="Lang D."/>
            <person name="Ullrich K.K."/>
            <person name="Murat F."/>
            <person name="Fuchs J."/>
            <person name="Jenkins J."/>
            <person name="Haas F.B."/>
            <person name="Piednoel M."/>
            <person name="Gundlach H."/>
            <person name="Van Bel M."/>
            <person name="Meyberg R."/>
            <person name="Vives C."/>
            <person name="Morata J."/>
            <person name="Symeonidi A."/>
            <person name="Hiss M."/>
            <person name="Muchero W."/>
            <person name="Kamisugi Y."/>
            <person name="Saleh O."/>
            <person name="Blanc G."/>
            <person name="Decker E.L."/>
            <person name="van Gessel N."/>
            <person name="Grimwood J."/>
            <person name="Hayes R.D."/>
            <person name="Graham S.W."/>
            <person name="Gunter L.E."/>
            <person name="McDaniel S.F."/>
            <person name="Hoernstein S.N.W."/>
            <person name="Larsson A."/>
            <person name="Li F.W."/>
            <person name="Perroud P.F."/>
            <person name="Phillips J."/>
            <person name="Ranjan P."/>
            <person name="Rokshar D.S."/>
            <person name="Rothfels C.J."/>
            <person name="Schneider L."/>
            <person name="Shu S."/>
            <person name="Stevenson D.W."/>
            <person name="Thummler F."/>
            <person name="Tillich M."/>
            <person name="Villarreal Aguilar J.C."/>
            <person name="Widiez T."/>
            <person name="Wong G.K."/>
            <person name="Wymore A."/>
            <person name="Zhang Y."/>
            <person name="Zimmer A.D."/>
            <person name="Quatrano R.S."/>
            <person name="Mayer K.F.X."/>
            <person name="Goodstein D."/>
            <person name="Casacuberta J.M."/>
            <person name="Vandepoele K."/>
            <person name="Reski R."/>
            <person name="Cuming A.C."/>
            <person name="Tuskan G.A."/>
            <person name="Maumus F."/>
            <person name="Salse J."/>
            <person name="Schmutz J."/>
            <person name="Rensing S.A."/>
        </authorList>
    </citation>
    <scope>NUCLEOTIDE SEQUENCE [LARGE SCALE GENOMIC DNA]</scope>
    <source>
        <strain evidence="2 3">cv. Gransden 2004</strain>
    </source>
</reference>
<evidence type="ECO:0000313" key="1">
    <source>
        <dbReference type="EMBL" id="PNR26822.1"/>
    </source>
</evidence>
<reference evidence="1 3" key="1">
    <citation type="journal article" date="2008" name="Science">
        <title>The Physcomitrella genome reveals evolutionary insights into the conquest of land by plants.</title>
        <authorList>
            <person name="Rensing S."/>
            <person name="Lang D."/>
            <person name="Zimmer A."/>
            <person name="Terry A."/>
            <person name="Salamov A."/>
            <person name="Shapiro H."/>
            <person name="Nishiyama T."/>
            <person name="Perroud P.-F."/>
            <person name="Lindquist E."/>
            <person name="Kamisugi Y."/>
            <person name="Tanahashi T."/>
            <person name="Sakakibara K."/>
            <person name="Fujita T."/>
            <person name="Oishi K."/>
            <person name="Shin-I T."/>
            <person name="Kuroki Y."/>
            <person name="Toyoda A."/>
            <person name="Suzuki Y."/>
            <person name="Hashimoto A."/>
            <person name="Yamaguchi K."/>
            <person name="Sugano A."/>
            <person name="Kohara Y."/>
            <person name="Fujiyama A."/>
            <person name="Anterola A."/>
            <person name="Aoki S."/>
            <person name="Ashton N."/>
            <person name="Barbazuk W.B."/>
            <person name="Barker E."/>
            <person name="Bennetzen J."/>
            <person name="Bezanilla M."/>
            <person name="Blankenship R."/>
            <person name="Cho S.H."/>
            <person name="Dutcher S."/>
            <person name="Estelle M."/>
            <person name="Fawcett J.A."/>
            <person name="Gundlach H."/>
            <person name="Hanada K."/>
            <person name="Heyl A."/>
            <person name="Hicks K.A."/>
            <person name="Hugh J."/>
            <person name="Lohr M."/>
            <person name="Mayer K."/>
            <person name="Melkozernov A."/>
            <person name="Murata T."/>
            <person name="Nelson D."/>
            <person name="Pils B."/>
            <person name="Prigge M."/>
            <person name="Reiss B."/>
            <person name="Renner T."/>
            <person name="Rombauts S."/>
            <person name="Rushton P."/>
            <person name="Sanderfoot A."/>
            <person name="Schween G."/>
            <person name="Shiu S.-H."/>
            <person name="Stueber K."/>
            <person name="Theodoulou F.L."/>
            <person name="Tu H."/>
            <person name="Van de Peer Y."/>
            <person name="Verrier P.J."/>
            <person name="Waters E."/>
            <person name="Wood A."/>
            <person name="Yang L."/>
            <person name="Cove D."/>
            <person name="Cuming A."/>
            <person name="Hasebe M."/>
            <person name="Lucas S."/>
            <person name="Mishler D.B."/>
            <person name="Reski R."/>
            <person name="Grigoriev I."/>
            <person name="Quatrano R.S."/>
            <person name="Boore J.L."/>
        </authorList>
    </citation>
    <scope>NUCLEOTIDE SEQUENCE [LARGE SCALE GENOMIC DNA]</scope>
    <source>
        <strain evidence="2 3">cv. Gransden 2004</strain>
    </source>
</reference>
<name>A0A2K1IC17_PHYPA</name>
<accession>A0A2K1IC17</accession>
<dbReference type="EMBL" id="ABEU02000026">
    <property type="protein sequence ID" value="PNR26822.1"/>
    <property type="molecule type" value="Genomic_DNA"/>
</dbReference>
<evidence type="ECO:0000313" key="3">
    <source>
        <dbReference type="Proteomes" id="UP000006727"/>
    </source>
</evidence>
<reference evidence="2" key="3">
    <citation type="submission" date="2020-12" db="UniProtKB">
        <authorList>
            <consortium name="EnsemblPlants"/>
        </authorList>
    </citation>
    <scope>IDENTIFICATION</scope>
</reference>
<dbReference type="EnsemblPlants" id="Pp3c26_6269V3.1">
    <property type="protein sequence ID" value="PAC:32917605.CDS.1"/>
    <property type="gene ID" value="Pp3c26_6269"/>
</dbReference>
<dbReference type="AlphaFoldDB" id="A0A2K1IC17"/>
<dbReference type="InParanoid" id="A0A2K1IC17"/>
<dbReference type="Gramene" id="Pp3c26_6269V3.1">
    <property type="protein sequence ID" value="PAC:32917605.CDS.1"/>
    <property type="gene ID" value="Pp3c26_6269"/>
</dbReference>
<keyword evidence="3" id="KW-1185">Reference proteome</keyword>
<dbReference type="Proteomes" id="UP000006727">
    <property type="component" value="Chromosome 26"/>
</dbReference>
<proteinExistence type="predicted"/>
<evidence type="ECO:0000313" key="2">
    <source>
        <dbReference type="EnsemblPlants" id="PAC:32917605.CDS.1"/>
    </source>
</evidence>
<organism evidence="1">
    <name type="scientific">Physcomitrium patens</name>
    <name type="common">Spreading-leaved earth moss</name>
    <name type="synonym">Physcomitrella patens</name>
    <dbReference type="NCBI Taxonomy" id="3218"/>
    <lineage>
        <taxon>Eukaryota</taxon>
        <taxon>Viridiplantae</taxon>
        <taxon>Streptophyta</taxon>
        <taxon>Embryophyta</taxon>
        <taxon>Bryophyta</taxon>
        <taxon>Bryophytina</taxon>
        <taxon>Bryopsida</taxon>
        <taxon>Funariidae</taxon>
        <taxon>Funariales</taxon>
        <taxon>Funariaceae</taxon>
        <taxon>Physcomitrium</taxon>
    </lineage>
</organism>
<sequence length="89" mass="10324">MTAVDRASALSMLQIYIMQGQIDNLQRHLFRVHNHEVALETRLVRGFTHISPRKSPMGPTRIKRTFQVAGVSLLLRHNFTLLVNFNWLN</sequence>